<dbReference type="InterPro" id="IPR050738">
    <property type="entry name" value="Sulfatase"/>
</dbReference>
<name>A0ABN5WH51_9SPHN</name>
<dbReference type="PANTHER" id="PTHR42693">
    <property type="entry name" value="ARYLSULFATASE FAMILY MEMBER"/>
    <property type="match status" value="1"/>
</dbReference>
<gene>
    <name evidence="7" type="ORF">SBA_ch1_35650</name>
</gene>
<dbReference type="SUPFAM" id="SSF53649">
    <property type="entry name" value="Alkaline phosphatase-like"/>
    <property type="match status" value="1"/>
</dbReference>
<dbReference type="InterPro" id="IPR006311">
    <property type="entry name" value="TAT_signal"/>
</dbReference>
<protein>
    <recommendedName>
        <fullName evidence="6">Sulfatase N-terminal domain-containing protein</fullName>
    </recommendedName>
</protein>
<evidence type="ECO:0000256" key="4">
    <source>
        <dbReference type="ARBA" id="ARBA00022837"/>
    </source>
</evidence>
<evidence type="ECO:0000256" key="2">
    <source>
        <dbReference type="ARBA" id="ARBA00022723"/>
    </source>
</evidence>
<dbReference type="Pfam" id="PF00884">
    <property type="entry name" value="Sulfatase"/>
    <property type="match status" value="2"/>
</dbReference>
<proteinExistence type="inferred from homology"/>
<feature type="domain" description="Sulfatase N-terminal" evidence="6">
    <location>
        <begin position="33"/>
        <end position="125"/>
    </location>
</feature>
<feature type="compositionally biased region" description="Pro residues" evidence="5">
    <location>
        <begin position="641"/>
        <end position="650"/>
    </location>
</feature>
<dbReference type="InterPro" id="IPR011989">
    <property type="entry name" value="ARM-like"/>
</dbReference>
<dbReference type="SUPFAM" id="SSF48371">
    <property type="entry name" value="ARM repeat"/>
    <property type="match status" value="1"/>
</dbReference>
<evidence type="ECO:0000259" key="6">
    <source>
        <dbReference type="Pfam" id="PF00884"/>
    </source>
</evidence>
<dbReference type="InterPro" id="IPR024607">
    <property type="entry name" value="Sulfatase_CS"/>
</dbReference>
<dbReference type="InterPro" id="IPR017850">
    <property type="entry name" value="Alkaline_phosphatase_core_sf"/>
</dbReference>
<dbReference type="PROSITE" id="PS51318">
    <property type="entry name" value="TAT"/>
    <property type="match status" value="1"/>
</dbReference>
<evidence type="ECO:0000313" key="8">
    <source>
        <dbReference type="Proteomes" id="UP001059971"/>
    </source>
</evidence>
<keyword evidence="2" id="KW-0479">Metal-binding</keyword>
<comment type="similarity">
    <text evidence="1">Belongs to the sulfatase family.</text>
</comment>
<dbReference type="Gene3D" id="1.25.10.10">
    <property type="entry name" value="Leucine-rich Repeat Variant"/>
    <property type="match status" value="1"/>
</dbReference>
<evidence type="ECO:0000256" key="3">
    <source>
        <dbReference type="ARBA" id="ARBA00022801"/>
    </source>
</evidence>
<sequence length="650" mass="72068">MTHSRRDAIKLGAIGIGAAAAPLAAVPGSARLPNILWLVSEDNNPYIGAYGDKVAHTPHIDSLAKKGILYRNSYSDAPVCAPSRFAILTGINPESCSPAQHMRADAKLPSQFKTYPELMRQAGYYCINNPKTDYNCDVDPKAIWDVQGIDGHWRNAPKDKPFLCVFNTGTSHEQHVCQRDAGRVKPEDVRIPAFLPDTETTRRDYAEYYNIMENMDGEIGNWLSQLKNDGLDEDTIVFYYGDNGGVLPRSKRYCYEEGLRVPLIVYIPPKWQHLAPARPGSVIDAPVTLIDLPATLLSIAGIAQPAQMTGTALAGHRIGAPKSYAFGFRDRMDERYDLVRTVTDGRWRYIRNYMPHRALGQHVGFEWDVQASYREWNALHLAGKLTDEQDRFFQPKAFEELYDLQADPDEVNNLIDHPAGLTAARRLRTALDRHMLAINDNGFLPEGAKGEGYFESRDRSIYPLKRLMLVAAAAARRDPRNLKRFATLLDSPVVAVRTWAARGLLILGEDARPAKDALARVVASDPADPVRIVAAEALVGLGEPVEAVALLARLADEDNMLPIRIQAYDALSNIGRAAIPALPVIRKAANAQLRRFIDPEYPKRMAMYLVATLEGSYDPTQEGLSPQACQNATKSPNMFMGPPPSAAWES</sequence>
<organism evidence="7 8">
    <name type="scientific">Sphingomonas bisphenolicum</name>
    <dbReference type="NCBI Taxonomy" id="296544"/>
    <lineage>
        <taxon>Bacteria</taxon>
        <taxon>Pseudomonadati</taxon>
        <taxon>Pseudomonadota</taxon>
        <taxon>Alphaproteobacteria</taxon>
        <taxon>Sphingomonadales</taxon>
        <taxon>Sphingomonadaceae</taxon>
        <taxon>Sphingomonas</taxon>
    </lineage>
</organism>
<keyword evidence="3" id="KW-0378">Hydrolase</keyword>
<keyword evidence="8" id="KW-1185">Reference proteome</keyword>
<keyword evidence="4" id="KW-0106">Calcium</keyword>
<dbReference type="PROSITE" id="PS00523">
    <property type="entry name" value="SULFATASE_1"/>
    <property type="match status" value="1"/>
</dbReference>
<dbReference type="InterPro" id="IPR016024">
    <property type="entry name" value="ARM-type_fold"/>
</dbReference>
<feature type="compositionally biased region" description="Polar residues" evidence="5">
    <location>
        <begin position="621"/>
        <end position="636"/>
    </location>
</feature>
<feature type="domain" description="Sulfatase N-terminal" evidence="6">
    <location>
        <begin position="155"/>
        <end position="302"/>
    </location>
</feature>
<dbReference type="Proteomes" id="UP001059971">
    <property type="component" value="Chromosome 1"/>
</dbReference>
<reference evidence="7" key="1">
    <citation type="submission" date="2018-07" db="EMBL/GenBank/DDBJ databases">
        <title>Complete genome sequence of Sphingomonas bisphenolicum strain AO1, a bisphenol A degradative bacterium isolated from Japanese farm field.</title>
        <authorList>
            <person name="Murakami M."/>
            <person name="Koh M."/>
            <person name="Koba S."/>
            <person name="Matsumura Y."/>
        </authorList>
    </citation>
    <scope>NUCLEOTIDE SEQUENCE</scope>
    <source>
        <strain evidence="7">AO1</strain>
    </source>
</reference>
<accession>A0ABN5WH51</accession>
<dbReference type="Gene3D" id="3.40.720.10">
    <property type="entry name" value="Alkaline Phosphatase, subunit A"/>
    <property type="match status" value="1"/>
</dbReference>
<feature type="region of interest" description="Disordered" evidence="5">
    <location>
        <begin position="621"/>
        <end position="650"/>
    </location>
</feature>
<dbReference type="InterPro" id="IPR000917">
    <property type="entry name" value="Sulfatase_N"/>
</dbReference>
<dbReference type="PANTHER" id="PTHR42693:SF53">
    <property type="entry name" value="ENDO-4-O-SULFATASE"/>
    <property type="match status" value="1"/>
</dbReference>
<evidence type="ECO:0000313" key="7">
    <source>
        <dbReference type="EMBL" id="BBF71365.1"/>
    </source>
</evidence>
<dbReference type="CDD" id="cd16027">
    <property type="entry name" value="SGSH"/>
    <property type="match status" value="1"/>
</dbReference>
<evidence type="ECO:0000256" key="5">
    <source>
        <dbReference type="SAM" id="MobiDB-lite"/>
    </source>
</evidence>
<dbReference type="EMBL" id="AP018817">
    <property type="protein sequence ID" value="BBF71365.1"/>
    <property type="molecule type" value="Genomic_DNA"/>
</dbReference>
<dbReference type="RefSeq" id="WP_261935389.1">
    <property type="nucleotide sequence ID" value="NZ_AP018817.1"/>
</dbReference>
<evidence type="ECO:0000256" key="1">
    <source>
        <dbReference type="ARBA" id="ARBA00008779"/>
    </source>
</evidence>